<evidence type="ECO:0000256" key="6">
    <source>
        <dbReference type="RuleBase" id="RU003476"/>
    </source>
</evidence>
<sequence length="128" mass="14481">MKELSMAVLVRNGKVLIQKRYRRAKGMVFEFPGGSVDEGESGEVAARRELMEETGITGLSVLGSRSLTNEYGGKIHYIVFEAKQNSKPVEVDPVRKQTFHWFDLDGIPTSDFYEADIHFIKHELGNFT</sequence>
<evidence type="ECO:0000256" key="2">
    <source>
        <dbReference type="ARBA" id="ARBA00005582"/>
    </source>
</evidence>
<dbReference type="InterPro" id="IPR020084">
    <property type="entry name" value="NUDIX_hydrolase_CS"/>
</dbReference>
<dbReference type="InterPro" id="IPR000086">
    <property type="entry name" value="NUDIX_hydrolase_dom"/>
</dbReference>
<dbReference type="PROSITE" id="PS00893">
    <property type="entry name" value="NUDIX_BOX"/>
    <property type="match status" value="1"/>
</dbReference>
<evidence type="ECO:0000256" key="1">
    <source>
        <dbReference type="ARBA" id="ARBA00001946"/>
    </source>
</evidence>
<dbReference type="GO" id="GO:0016787">
    <property type="term" value="F:hydrolase activity"/>
    <property type="evidence" value="ECO:0007669"/>
    <property type="project" value="UniProtKB-KW"/>
</dbReference>
<dbReference type="PROSITE" id="PS51462">
    <property type="entry name" value="NUDIX"/>
    <property type="match status" value="1"/>
</dbReference>
<keyword evidence="4 6" id="KW-0378">Hydrolase</keyword>
<feature type="domain" description="Nudix hydrolase" evidence="7">
    <location>
        <begin position="1"/>
        <end position="125"/>
    </location>
</feature>
<dbReference type="Proteomes" id="UP001595710">
    <property type="component" value="Unassembled WGS sequence"/>
</dbReference>
<dbReference type="PRINTS" id="PR00502">
    <property type="entry name" value="NUDIXFAMILY"/>
</dbReference>
<reference evidence="9" key="1">
    <citation type="journal article" date="2019" name="Int. J. Syst. Evol. Microbiol.">
        <title>The Global Catalogue of Microorganisms (GCM) 10K type strain sequencing project: providing services to taxonomists for standard genome sequencing and annotation.</title>
        <authorList>
            <consortium name="The Broad Institute Genomics Platform"/>
            <consortium name="The Broad Institute Genome Sequencing Center for Infectious Disease"/>
            <person name="Wu L."/>
            <person name="Ma J."/>
        </authorList>
    </citation>
    <scope>NUCLEOTIDE SEQUENCE [LARGE SCALE GENOMIC DNA]</scope>
    <source>
        <strain evidence="9">CECT 8288</strain>
    </source>
</reference>
<accession>A0ABV7WSU3</accession>
<evidence type="ECO:0000256" key="3">
    <source>
        <dbReference type="ARBA" id="ARBA00022723"/>
    </source>
</evidence>
<evidence type="ECO:0000259" key="7">
    <source>
        <dbReference type="PROSITE" id="PS51462"/>
    </source>
</evidence>
<dbReference type="EMBL" id="JBHRYN010000011">
    <property type="protein sequence ID" value="MFC3701924.1"/>
    <property type="molecule type" value="Genomic_DNA"/>
</dbReference>
<dbReference type="RefSeq" id="WP_377362901.1">
    <property type="nucleotide sequence ID" value="NZ_JBHRYN010000011.1"/>
</dbReference>
<keyword evidence="9" id="KW-1185">Reference proteome</keyword>
<comment type="cofactor">
    <cofactor evidence="1">
        <name>Mg(2+)</name>
        <dbReference type="ChEBI" id="CHEBI:18420"/>
    </cofactor>
</comment>
<evidence type="ECO:0000313" key="9">
    <source>
        <dbReference type="Proteomes" id="UP001595710"/>
    </source>
</evidence>
<evidence type="ECO:0000256" key="5">
    <source>
        <dbReference type="ARBA" id="ARBA00022842"/>
    </source>
</evidence>
<dbReference type="InterPro" id="IPR015797">
    <property type="entry name" value="NUDIX_hydrolase-like_dom_sf"/>
</dbReference>
<dbReference type="PANTHER" id="PTHR43758:SF8">
    <property type="entry name" value="8-OXO-DGTP DIPHOSPHATASE YTKD-RELATED"/>
    <property type="match status" value="1"/>
</dbReference>
<protein>
    <submittedName>
        <fullName evidence="8">NUDIX hydrolase</fullName>
    </submittedName>
</protein>
<evidence type="ECO:0000256" key="4">
    <source>
        <dbReference type="ARBA" id="ARBA00022801"/>
    </source>
</evidence>
<gene>
    <name evidence="8" type="ORF">ACFOND_09760</name>
</gene>
<dbReference type="SUPFAM" id="SSF55811">
    <property type="entry name" value="Nudix"/>
    <property type="match status" value="1"/>
</dbReference>
<dbReference type="InterPro" id="IPR020476">
    <property type="entry name" value="Nudix_hydrolase"/>
</dbReference>
<keyword evidence="5" id="KW-0460">Magnesium</keyword>
<organism evidence="8 9">
    <name type="scientific">Reinekea marina</name>
    <dbReference type="NCBI Taxonomy" id="1310421"/>
    <lineage>
        <taxon>Bacteria</taxon>
        <taxon>Pseudomonadati</taxon>
        <taxon>Pseudomonadota</taxon>
        <taxon>Gammaproteobacteria</taxon>
        <taxon>Oceanospirillales</taxon>
        <taxon>Saccharospirillaceae</taxon>
        <taxon>Reinekea</taxon>
    </lineage>
</organism>
<comment type="similarity">
    <text evidence="2 6">Belongs to the Nudix hydrolase family.</text>
</comment>
<keyword evidence="3" id="KW-0479">Metal-binding</keyword>
<proteinExistence type="inferred from homology"/>
<dbReference type="Pfam" id="PF00293">
    <property type="entry name" value="NUDIX"/>
    <property type="match status" value="1"/>
</dbReference>
<dbReference type="Gene3D" id="3.90.79.10">
    <property type="entry name" value="Nucleoside Triphosphate Pyrophosphohydrolase"/>
    <property type="match status" value="1"/>
</dbReference>
<evidence type="ECO:0000313" key="8">
    <source>
        <dbReference type="EMBL" id="MFC3701924.1"/>
    </source>
</evidence>
<name>A0ABV7WSU3_9GAMM</name>
<dbReference type="PANTHER" id="PTHR43758">
    <property type="entry name" value="7,8-DIHYDRO-8-OXOGUANINE TRIPHOSPHATASE"/>
    <property type="match status" value="1"/>
</dbReference>
<comment type="caution">
    <text evidence="8">The sequence shown here is derived from an EMBL/GenBank/DDBJ whole genome shotgun (WGS) entry which is preliminary data.</text>
</comment>